<feature type="transmembrane region" description="Helical" evidence="1">
    <location>
        <begin position="438"/>
        <end position="457"/>
    </location>
</feature>
<organism evidence="2 3">
    <name type="scientific">Pseudooceanicola nanhaiensis</name>
    <dbReference type="NCBI Taxonomy" id="375761"/>
    <lineage>
        <taxon>Bacteria</taxon>
        <taxon>Pseudomonadati</taxon>
        <taxon>Pseudomonadota</taxon>
        <taxon>Alphaproteobacteria</taxon>
        <taxon>Rhodobacterales</taxon>
        <taxon>Paracoccaceae</taxon>
        <taxon>Pseudooceanicola</taxon>
    </lineage>
</organism>
<evidence type="ECO:0000313" key="3">
    <source>
        <dbReference type="Proteomes" id="UP000649829"/>
    </source>
</evidence>
<feature type="transmembrane region" description="Helical" evidence="1">
    <location>
        <begin position="47"/>
        <end position="67"/>
    </location>
</feature>
<feature type="transmembrane region" description="Helical" evidence="1">
    <location>
        <begin position="300"/>
        <end position="320"/>
    </location>
</feature>
<evidence type="ECO:0000313" key="2">
    <source>
        <dbReference type="EMBL" id="GGM15395.1"/>
    </source>
</evidence>
<dbReference type="RefSeq" id="WP_028286642.1">
    <property type="nucleotide sequence ID" value="NZ_JAYMDU010000002.1"/>
</dbReference>
<feature type="transmembrane region" description="Helical" evidence="1">
    <location>
        <begin position="227"/>
        <end position="243"/>
    </location>
</feature>
<reference evidence="2" key="1">
    <citation type="journal article" date="2014" name="Int. J. Syst. Evol. Microbiol.">
        <title>Complete genome sequence of Corynebacterium casei LMG S-19264T (=DSM 44701T), isolated from a smear-ripened cheese.</title>
        <authorList>
            <consortium name="US DOE Joint Genome Institute (JGI-PGF)"/>
            <person name="Walter F."/>
            <person name="Albersmeier A."/>
            <person name="Kalinowski J."/>
            <person name="Ruckert C."/>
        </authorList>
    </citation>
    <scope>NUCLEOTIDE SEQUENCE</scope>
    <source>
        <strain evidence="2">CGMCC 1.6293</strain>
    </source>
</reference>
<gene>
    <name evidence="2" type="ORF">GCM10011534_41850</name>
</gene>
<feature type="transmembrane region" description="Helical" evidence="1">
    <location>
        <begin position="375"/>
        <end position="401"/>
    </location>
</feature>
<reference evidence="2" key="2">
    <citation type="submission" date="2020-09" db="EMBL/GenBank/DDBJ databases">
        <authorList>
            <person name="Sun Q."/>
            <person name="Zhou Y."/>
        </authorList>
    </citation>
    <scope>NUCLEOTIDE SEQUENCE</scope>
    <source>
        <strain evidence="2">CGMCC 1.6293</strain>
    </source>
</reference>
<keyword evidence="1" id="KW-0812">Transmembrane</keyword>
<comment type="caution">
    <text evidence="2">The sequence shown here is derived from an EMBL/GenBank/DDBJ whole genome shotgun (WGS) entry which is preliminary data.</text>
</comment>
<protein>
    <submittedName>
        <fullName evidence="2">Uncharacterized protein</fullName>
    </submittedName>
</protein>
<feature type="transmembrane region" description="Helical" evidence="1">
    <location>
        <begin position="271"/>
        <end position="288"/>
    </location>
</feature>
<evidence type="ECO:0000256" key="1">
    <source>
        <dbReference type="SAM" id="Phobius"/>
    </source>
</evidence>
<proteinExistence type="predicted"/>
<dbReference type="EMBL" id="BMLF01000007">
    <property type="protein sequence ID" value="GGM15395.1"/>
    <property type="molecule type" value="Genomic_DNA"/>
</dbReference>
<keyword evidence="1" id="KW-0472">Membrane</keyword>
<sequence>MEIVPSTVLALIAIAGLLIKGPYRGLWIFFAVTPLGAAAAFNLPALGGATILISDLAAVTMLGLVLVHRGGPGMVAGTLRFGEPGFWLMLLVVYAIFSVLFLPRLFAGETSVFSLARVNNETGIVEVPLRATTGNITQLFRLMLGVAAYLALATVFRMRPDARTVVHAVAVATGVNAALGLLDLLSYEIGVPEVLELIRTANYAILYDVRMIGIKRMIGGFPEASSFGFYTLGLFGFWLQYWIGTPRSRLAIAMLSVTTVALLHSTSSSAYVALVAFAGVLGVVALAANLRHRLPRRGTIIAVGAGMTVLVTVFALFLAYETVPSVALFFDRALFDKLGGASGVERMSWNAQAWQNFLDTMGLGAGLGSVRGSSWLVATLASLGVLGTLFYLLFIGTVMGGVSGRRGTDQRSVVIRSLRAACLALVISATLAGATPDLGVTFFAFAGLAAGLARGAILKRRAEQAEHSVAAGSGDNVKPSHAL</sequence>
<keyword evidence="3" id="KW-1185">Reference proteome</keyword>
<dbReference type="Proteomes" id="UP000649829">
    <property type="component" value="Unassembled WGS sequence"/>
</dbReference>
<accession>A0A917TAP7</accession>
<feature type="transmembrane region" description="Helical" evidence="1">
    <location>
        <begin position="87"/>
        <end position="107"/>
    </location>
</feature>
<feature type="transmembrane region" description="Helical" evidence="1">
    <location>
        <begin position="413"/>
        <end position="432"/>
    </location>
</feature>
<dbReference type="AlphaFoldDB" id="A0A917TAP7"/>
<name>A0A917TAP7_9RHOB</name>
<feature type="transmembrane region" description="Helical" evidence="1">
    <location>
        <begin position="139"/>
        <end position="158"/>
    </location>
</feature>
<keyword evidence="1" id="KW-1133">Transmembrane helix</keyword>